<dbReference type="RefSeq" id="WP_276646089.1">
    <property type="nucleotide sequence ID" value="NZ_JAAYSM010000042.1"/>
</dbReference>
<evidence type="ECO:0000313" key="2">
    <source>
        <dbReference type="Proteomes" id="UP000541058"/>
    </source>
</evidence>
<sequence>MKKFVAIFCIILAGIILAFSLNLFSDNQAKLGKKLEEVGQDFYENFYYDQISSSKTEEETTEFLERFEEVGIKVNLDNLSRFDEEKYPNLIDTFKNKKDNIECDIRNTRVIIYPKEPYTKTDYEINHELDCGFGE</sequence>
<evidence type="ECO:0000313" key="1">
    <source>
        <dbReference type="EMBL" id="NLJ17503.1"/>
    </source>
</evidence>
<protein>
    <submittedName>
        <fullName evidence="1">Uncharacterized protein</fullName>
    </submittedName>
</protein>
<accession>A0A7X8GZB9</accession>
<organism evidence="1 2">
    <name type="scientific">Globicatella sulfidifaciens</name>
    <dbReference type="NCBI Taxonomy" id="136093"/>
    <lineage>
        <taxon>Bacteria</taxon>
        <taxon>Bacillati</taxon>
        <taxon>Bacillota</taxon>
        <taxon>Bacilli</taxon>
        <taxon>Lactobacillales</taxon>
        <taxon>Aerococcaceae</taxon>
        <taxon>Globicatella</taxon>
    </lineage>
</organism>
<dbReference type="AlphaFoldDB" id="A0A7X8GZB9"/>
<name>A0A7X8GZB9_9LACT</name>
<gene>
    <name evidence="1" type="ORF">GX355_01440</name>
</gene>
<dbReference type="EMBL" id="JAAYSM010000042">
    <property type="protein sequence ID" value="NLJ17503.1"/>
    <property type="molecule type" value="Genomic_DNA"/>
</dbReference>
<proteinExistence type="predicted"/>
<dbReference type="Proteomes" id="UP000541058">
    <property type="component" value="Unassembled WGS sequence"/>
</dbReference>
<reference evidence="1 2" key="1">
    <citation type="journal article" date="2020" name="Biotechnol. Biofuels">
        <title>New insights from the biogas microbiome by comprehensive genome-resolved metagenomics of nearly 1600 species originating from multiple anaerobic digesters.</title>
        <authorList>
            <person name="Campanaro S."/>
            <person name="Treu L."/>
            <person name="Rodriguez-R L.M."/>
            <person name="Kovalovszki A."/>
            <person name="Ziels R.M."/>
            <person name="Maus I."/>
            <person name="Zhu X."/>
            <person name="Kougias P.G."/>
            <person name="Basile A."/>
            <person name="Luo G."/>
            <person name="Schluter A."/>
            <person name="Konstantinidis K.T."/>
            <person name="Angelidaki I."/>
        </authorList>
    </citation>
    <scope>NUCLEOTIDE SEQUENCE [LARGE SCALE GENOMIC DNA]</scope>
    <source>
        <strain evidence="1">AS23ysBPME_34</strain>
    </source>
</reference>
<comment type="caution">
    <text evidence="1">The sequence shown here is derived from an EMBL/GenBank/DDBJ whole genome shotgun (WGS) entry which is preliminary data.</text>
</comment>